<gene>
    <name evidence="1" type="ORF">METZ01_LOCUS511624</name>
</gene>
<proteinExistence type="predicted"/>
<protein>
    <submittedName>
        <fullName evidence="1">Uncharacterized protein</fullName>
    </submittedName>
</protein>
<evidence type="ECO:0000313" key="1">
    <source>
        <dbReference type="EMBL" id="SVE58770.1"/>
    </source>
</evidence>
<feature type="non-terminal residue" evidence="1">
    <location>
        <position position="1"/>
    </location>
</feature>
<dbReference type="EMBL" id="UINC01227752">
    <property type="protein sequence ID" value="SVE58770.1"/>
    <property type="molecule type" value="Genomic_DNA"/>
</dbReference>
<sequence length="133" mass="13527">IQKFAFASDGNSIDQGDLLTGSGADAGTQSATHGYRAQNTAATPADGVTIQKFAFASAANATDVGDLAQECYQSESQGCSAVGFCYNLGGNGAGGNSYGSYDYIQKWSTTSDGNATDIGNLTIAQMYGGGTNY</sequence>
<name>A0A383ER27_9ZZZZ</name>
<dbReference type="AlphaFoldDB" id="A0A383ER27"/>
<accession>A0A383ER27</accession>
<reference evidence="1" key="1">
    <citation type="submission" date="2018-05" db="EMBL/GenBank/DDBJ databases">
        <authorList>
            <person name="Lanie J.A."/>
            <person name="Ng W.-L."/>
            <person name="Kazmierczak K.M."/>
            <person name="Andrzejewski T.M."/>
            <person name="Davidsen T.M."/>
            <person name="Wayne K.J."/>
            <person name="Tettelin H."/>
            <person name="Glass J.I."/>
            <person name="Rusch D."/>
            <person name="Podicherti R."/>
            <person name="Tsui H.-C.T."/>
            <person name="Winkler M.E."/>
        </authorList>
    </citation>
    <scope>NUCLEOTIDE SEQUENCE</scope>
</reference>
<organism evidence="1">
    <name type="scientific">marine metagenome</name>
    <dbReference type="NCBI Taxonomy" id="408172"/>
    <lineage>
        <taxon>unclassified sequences</taxon>
        <taxon>metagenomes</taxon>
        <taxon>ecological metagenomes</taxon>
    </lineage>
</organism>